<comment type="caution">
    <text evidence="1">The sequence shown here is derived from an EMBL/GenBank/DDBJ whole genome shotgun (WGS) entry which is preliminary data.</text>
</comment>
<reference evidence="1" key="1">
    <citation type="journal article" date="2023" name="Nat. Commun.">
        <title>Diploid and tetraploid genomes of Acorus and the evolution of monocots.</title>
        <authorList>
            <person name="Ma L."/>
            <person name="Liu K.W."/>
            <person name="Li Z."/>
            <person name="Hsiao Y.Y."/>
            <person name="Qi Y."/>
            <person name="Fu T."/>
            <person name="Tang G.D."/>
            <person name="Zhang D."/>
            <person name="Sun W.H."/>
            <person name="Liu D.K."/>
            <person name="Li Y."/>
            <person name="Chen G.Z."/>
            <person name="Liu X.D."/>
            <person name="Liao X.Y."/>
            <person name="Jiang Y.T."/>
            <person name="Yu X."/>
            <person name="Hao Y."/>
            <person name="Huang J."/>
            <person name="Zhao X.W."/>
            <person name="Ke S."/>
            <person name="Chen Y.Y."/>
            <person name="Wu W.L."/>
            <person name="Hsu J.L."/>
            <person name="Lin Y.F."/>
            <person name="Huang M.D."/>
            <person name="Li C.Y."/>
            <person name="Huang L."/>
            <person name="Wang Z.W."/>
            <person name="Zhao X."/>
            <person name="Zhong W.Y."/>
            <person name="Peng D.H."/>
            <person name="Ahmad S."/>
            <person name="Lan S."/>
            <person name="Zhang J.S."/>
            <person name="Tsai W.C."/>
            <person name="Van de Peer Y."/>
            <person name="Liu Z.J."/>
        </authorList>
    </citation>
    <scope>NUCLEOTIDE SEQUENCE</scope>
    <source>
        <strain evidence="1">CP</strain>
    </source>
</reference>
<proteinExistence type="predicted"/>
<protein>
    <submittedName>
        <fullName evidence="1">Uncharacterized protein</fullName>
    </submittedName>
</protein>
<dbReference type="AlphaFoldDB" id="A0AAV9DD52"/>
<name>A0AAV9DD52_ACOCL</name>
<reference evidence="1" key="2">
    <citation type="submission" date="2023-06" db="EMBL/GenBank/DDBJ databases">
        <authorList>
            <person name="Ma L."/>
            <person name="Liu K.-W."/>
            <person name="Li Z."/>
            <person name="Hsiao Y.-Y."/>
            <person name="Qi Y."/>
            <person name="Fu T."/>
            <person name="Tang G."/>
            <person name="Zhang D."/>
            <person name="Sun W.-H."/>
            <person name="Liu D.-K."/>
            <person name="Li Y."/>
            <person name="Chen G.-Z."/>
            <person name="Liu X.-D."/>
            <person name="Liao X.-Y."/>
            <person name="Jiang Y.-T."/>
            <person name="Yu X."/>
            <person name="Hao Y."/>
            <person name="Huang J."/>
            <person name="Zhao X.-W."/>
            <person name="Ke S."/>
            <person name="Chen Y.-Y."/>
            <person name="Wu W.-L."/>
            <person name="Hsu J.-L."/>
            <person name="Lin Y.-F."/>
            <person name="Huang M.-D."/>
            <person name="Li C.-Y."/>
            <person name="Huang L."/>
            <person name="Wang Z.-W."/>
            <person name="Zhao X."/>
            <person name="Zhong W.-Y."/>
            <person name="Peng D.-H."/>
            <person name="Ahmad S."/>
            <person name="Lan S."/>
            <person name="Zhang J.-S."/>
            <person name="Tsai W.-C."/>
            <person name="Van De Peer Y."/>
            <person name="Liu Z.-J."/>
        </authorList>
    </citation>
    <scope>NUCLEOTIDE SEQUENCE</scope>
    <source>
        <strain evidence="1">CP</strain>
        <tissue evidence="1">Leaves</tissue>
    </source>
</reference>
<gene>
    <name evidence="1" type="ORF">QJS10_CPB14g00741</name>
</gene>
<dbReference type="EMBL" id="JAUJYO010000014">
    <property type="protein sequence ID" value="KAK1298826.1"/>
    <property type="molecule type" value="Genomic_DNA"/>
</dbReference>
<evidence type="ECO:0000313" key="2">
    <source>
        <dbReference type="Proteomes" id="UP001180020"/>
    </source>
</evidence>
<dbReference type="Proteomes" id="UP001180020">
    <property type="component" value="Unassembled WGS sequence"/>
</dbReference>
<evidence type="ECO:0000313" key="1">
    <source>
        <dbReference type="EMBL" id="KAK1298826.1"/>
    </source>
</evidence>
<organism evidence="1 2">
    <name type="scientific">Acorus calamus</name>
    <name type="common">Sweet flag</name>
    <dbReference type="NCBI Taxonomy" id="4465"/>
    <lineage>
        <taxon>Eukaryota</taxon>
        <taxon>Viridiplantae</taxon>
        <taxon>Streptophyta</taxon>
        <taxon>Embryophyta</taxon>
        <taxon>Tracheophyta</taxon>
        <taxon>Spermatophyta</taxon>
        <taxon>Magnoliopsida</taxon>
        <taxon>Liliopsida</taxon>
        <taxon>Acoraceae</taxon>
        <taxon>Acorus</taxon>
    </lineage>
</organism>
<keyword evidence="2" id="KW-1185">Reference proteome</keyword>
<sequence>MFSFFGRRNGGKEIDGFGVFVIDVVFDRFGAFRVEGVIGAGDGEFVFGSFGDLRFCFCDAGKANLAVRRAGNMEEAGTSGLEIEACYFRAYKGQFHSVLRKHLPSSLVKALRCTEMMIQMKKTLLLEEIGGKGHSTTEAILGMELHSPLMDFAVNAL</sequence>
<accession>A0AAV9DD52</accession>